<feature type="transmembrane region" description="Helical" evidence="1">
    <location>
        <begin position="62"/>
        <end position="84"/>
    </location>
</feature>
<keyword evidence="1" id="KW-0812">Transmembrane</keyword>
<keyword evidence="1" id="KW-1133">Transmembrane helix</keyword>
<dbReference type="eggNOG" id="arCOG08131">
    <property type="taxonomic scope" value="Archaea"/>
</dbReference>
<evidence type="ECO:0000256" key="1">
    <source>
        <dbReference type="SAM" id="Phobius"/>
    </source>
</evidence>
<feature type="transmembrane region" description="Helical" evidence="1">
    <location>
        <begin position="285"/>
        <end position="306"/>
    </location>
</feature>
<evidence type="ECO:0000313" key="2">
    <source>
        <dbReference type="EMBL" id="EJN56948.1"/>
    </source>
</evidence>
<proteinExistence type="predicted"/>
<comment type="caution">
    <text evidence="2">The sequence shown here is derived from an EMBL/GenBank/DDBJ whole genome shotgun (WGS) entry which is preliminary data.</text>
</comment>
<dbReference type="AlphaFoldDB" id="J2ZV83"/>
<dbReference type="Pfam" id="PF25927">
    <property type="entry name" value="DUF7972"/>
    <property type="match status" value="1"/>
</dbReference>
<dbReference type="EMBL" id="ALJD01000017">
    <property type="protein sequence ID" value="EJN56948.1"/>
    <property type="molecule type" value="Genomic_DNA"/>
</dbReference>
<name>J2ZV83_9EURY</name>
<dbReference type="Proteomes" id="UP000007813">
    <property type="component" value="Unassembled WGS sequence"/>
</dbReference>
<feature type="transmembrane region" description="Helical" evidence="1">
    <location>
        <begin position="251"/>
        <end position="273"/>
    </location>
</feature>
<keyword evidence="1" id="KW-0472">Membrane</keyword>
<gene>
    <name evidence="2" type="ORF">HSB1_47650</name>
</gene>
<reference evidence="2 3" key="1">
    <citation type="journal article" date="2012" name="J. Bacteriol.">
        <title>Draft Genome Sequence of the Extremely Halophilic Archaeon Halogranum salarium B-1T.</title>
        <authorList>
            <person name="Kim K.K."/>
            <person name="Lee K.C."/>
            <person name="Lee J.S."/>
        </authorList>
    </citation>
    <scope>NUCLEOTIDE SEQUENCE [LARGE SCALE GENOMIC DNA]</scope>
    <source>
        <strain evidence="2 3">B-1</strain>
    </source>
</reference>
<dbReference type="PATRIC" id="fig|1210908.3.peg.4441"/>
<sequence length="330" mass="36411">MDSRVSRSLDTVQEAHFRRATFRWLLLEGNRLTIVGALLLSIFAAAMLLSAVGILSPEPSSPMYFLFSSLTGGNLTLITVVISINQLVLSRELGSPGELYQRIQQTEQYRDAVESTVGRSVSPVTPTEFLRYLHDVMHESTLELEESISVTEADDVQALTGSLEADIEGVTSALEGENVDIFDIVAATLKTNHAHQIRKIDRLVEQEGETFSSEAVDALTAVRNQLLQIDVARRYFRTVYTEKELAHFSRVVLYVGLPTQCILALMLIVYGSVLKSGLSTEISALYLPVAVTIGFAPLTVLFSFVLRHAWIAQHNASVAPFTTTESTYDP</sequence>
<organism evidence="2 3">
    <name type="scientific">Halogranum salarium B-1</name>
    <dbReference type="NCBI Taxonomy" id="1210908"/>
    <lineage>
        <taxon>Archaea</taxon>
        <taxon>Methanobacteriati</taxon>
        <taxon>Methanobacteriota</taxon>
        <taxon>Stenosarchaea group</taxon>
        <taxon>Halobacteria</taxon>
        <taxon>Halobacteriales</taxon>
        <taxon>Haloferacaceae</taxon>
    </lineage>
</organism>
<protein>
    <submittedName>
        <fullName evidence="2">Uncharacterized protein</fullName>
    </submittedName>
</protein>
<dbReference type="InterPro" id="IPR058278">
    <property type="entry name" value="DUF7972"/>
</dbReference>
<accession>J2ZV83</accession>
<evidence type="ECO:0000313" key="3">
    <source>
        <dbReference type="Proteomes" id="UP000007813"/>
    </source>
</evidence>
<feature type="transmembrane region" description="Helical" evidence="1">
    <location>
        <begin position="32"/>
        <end position="56"/>
    </location>
</feature>